<dbReference type="KEGG" id="eba:ebD3"/>
<name>Q5P672_AROAE</name>
<evidence type="ECO:0000313" key="1">
    <source>
        <dbReference type="EMBL" id="CAI07189.1"/>
    </source>
</evidence>
<dbReference type="STRING" id="76114.ebD3"/>
<proteinExistence type="predicted"/>
<feature type="non-terminal residue" evidence="1">
    <location>
        <position position="47"/>
    </location>
</feature>
<dbReference type="AlphaFoldDB" id="Q5P672"/>
<keyword evidence="2" id="KW-1185">Reference proteome</keyword>
<accession>Q5P672</accession>
<evidence type="ECO:0000313" key="2">
    <source>
        <dbReference type="Proteomes" id="UP000006552"/>
    </source>
</evidence>
<dbReference type="EMBL" id="CR555306">
    <property type="protein sequence ID" value="CAI07189.1"/>
    <property type="molecule type" value="Genomic_DNA"/>
</dbReference>
<gene>
    <name evidence="1" type="primary">tnpF5</name>
    <name evidence="1" type="ORF">ebD3</name>
</gene>
<feature type="non-terminal residue" evidence="1">
    <location>
        <position position="1"/>
    </location>
</feature>
<protein>
    <submittedName>
        <fullName evidence="1">Small of transposase protein</fullName>
    </submittedName>
</protein>
<dbReference type="Proteomes" id="UP000006552">
    <property type="component" value="Chromosome"/>
</dbReference>
<organism evidence="1 2">
    <name type="scientific">Aromatoleum aromaticum (strain DSM 19018 / LMG 30748 / EbN1)</name>
    <name type="common">Azoarcus sp. (strain EbN1)</name>
    <dbReference type="NCBI Taxonomy" id="76114"/>
    <lineage>
        <taxon>Bacteria</taxon>
        <taxon>Pseudomonadati</taxon>
        <taxon>Pseudomonadota</taxon>
        <taxon>Betaproteobacteria</taxon>
        <taxon>Rhodocyclales</taxon>
        <taxon>Rhodocyclaceae</taxon>
        <taxon>Aromatoleum</taxon>
    </lineage>
</organism>
<reference evidence="1 2" key="1">
    <citation type="journal article" date="2005" name="Arch. Microbiol.">
        <title>The genome sequence of an anaerobic aromatic-degrading denitrifying bacterium, strain EbN1.</title>
        <authorList>
            <person name="Rabus R."/>
            <person name="Kube M."/>
            <person name="Heider J."/>
            <person name="Beck A."/>
            <person name="Heitmann K."/>
            <person name="Widdel F."/>
            <person name="Reinhardt R."/>
        </authorList>
    </citation>
    <scope>NUCLEOTIDE SEQUENCE [LARGE SCALE GENOMIC DNA]</scope>
    <source>
        <strain evidence="1 2">EbN1</strain>
    </source>
</reference>
<sequence length="47" mass="5598">HWGVENWLHWCLNVQFNEDRSRVRSAYAVNNHEDTIALCLLELSDRS</sequence>
<dbReference type="HOGENOM" id="CLU_3176757_0_0_4"/>
<dbReference type="eggNOG" id="COG5433">
    <property type="taxonomic scope" value="Bacteria"/>
</dbReference>